<comment type="catalytic activity">
    <reaction evidence="8">
        <text>2-C-methyl-D-erythritol 4-phosphate + NADP(+) = 1-deoxy-D-xylulose 5-phosphate + NADPH + H(+)</text>
        <dbReference type="Rhea" id="RHEA:13717"/>
        <dbReference type="ChEBI" id="CHEBI:15378"/>
        <dbReference type="ChEBI" id="CHEBI:57783"/>
        <dbReference type="ChEBI" id="CHEBI:57792"/>
        <dbReference type="ChEBI" id="CHEBI:58262"/>
        <dbReference type="ChEBI" id="CHEBI:58349"/>
        <dbReference type="EC" id="1.1.1.267"/>
    </reaction>
    <physiologicalReaction direction="right-to-left" evidence="8">
        <dbReference type="Rhea" id="RHEA:13719"/>
    </physiologicalReaction>
</comment>
<feature type="binding site" evidence="9">
    <location>
        <position position="153"/>
    </location>
    <ligand>
        <name>1-deoxy-D-xylulose 5-phosphate</name>
        <dbReference type="ChEBI" id="CHEBI:57792"/>
    </ligand>
</feature>
<dbReference type="Pfam" id="PF08436">
    <property type="entry name" value="DXP_redisom_C"/>
    <property type="match status" value="1"/>
</dbReference>
<feature type="binding site" evidence="9">
    <location>
        <position position="221"/>
    </location>
    <ligand>
        <name>1-deoxy-D-xylulose 5-phosphate</name>
        <dbReference type="ChEBI" id="CHEBI:57792"/>
    </ligand>
</feature>
<feature type="binding site" evidence="9">
    <location>
        <position position="180"/>
    </location>
    <ligand>
        <name>1-deoxy-D-xylulose 5-phosphate</name>
        <dbReference type="ChEBI" id="CHEBI:57792"/>
    </ligand>
</feature>
<dbReference type="NCBIfam" id="TIGR00243">
    <property type="entry name" value="Dxr"/>
    <property type="match status" value="1"/>
</dbReference>
<keyword evidence="4 9" id="KW-0521">NADP</keyword>
<keyword evidence="9" id="KW-0460">Magnesium</keyword>
<evidence type="ECO:0000256" key="5">
    <source>
        <dbReference type="ARBA" id="ARBA00023002"/>
    </source>
</evidence>
<accession>A0A520S3Z8</accession>
<dbReference type="UniPathway" id="UPA00056">
    <property type="reaction ID" value="UER00092"/>
</dbReference>
<dbReference type="AlphaFoldDB" id="A0A520S3Z8"/>
<keyword evidence="7 9" id="KW-0414">Isoprene biosynthesis</keyword>
<feature type="binding site" evidence="9">
    <location>
        <position position="41"/>
    </location>
    <ligand>
        <name>NADPH</name>
        <dbReference type="ChEBI" id="CHEBI:57783"/>
    </ligand>
</feature>
<dbReference type="NCBIfam" id="NF003938">
    <property type="entry name" value="PRK05447.1-1"/>
    <property type="match status" value="1"/>
</dbReference>
<evidence type="ECO:0000256" key="3">
    <source>
        <dbReference type="ARBA" id="ARBA00022723"/>
    </source>
</evidence>
<evidence type="ECO:0000256" key="6">
    <source>
        <dbReference type="ARBA" id="ARBA00023211"/>
    </source>
</evidence>
<dbReference type="InterPro" id="IPR013512">
    <property type="entry name" value="DXP_reductoisomerase_N"/>
</dbReference>
<feature type="binding site" evidence="9">
    <location>
        <position position="222"/>
    </location>
    <ligand>
        <name>1-deoxy-D-xylulose 5-phosphate</name>
        <dbReference type="ChEBI" id="CHEBI:57792"/>
    </ligand>
</feature>
<evidence type="ECO:0000313" key="13">
    <source>
        <dbReference type="EMBL" id="RZO77198.1"/>
    </source>
</evidence>
<feature type="binding site" evidence="9">
    <location>
        <position position="13"/>
    </location>
    <ligand>
        <name>NADPH</name>
        <dbReference type="ChEBI" id="CHEBI:57783"/>
    </ligand>
</feature>
<dbReference type="SUPFAM" id="SSF69055">
    <property type="entry name" value="1-deoxy-D-xylulose-5-phosphate reductoisomerase, C-terminal domain"/>
    <property type="match status" value="1"/>
</dbReference>
<feature type="binding site" evidence="9">
    <location>
        <position position="225"/>
    </location>
    <ligand>
        <name>1-deoxy-D-xylulose 5-phosphate</name>
        <dbReference type="ChEBI" id="CHEBI:57792"/>
    </ligand>
</feature>
<dbReference type="HAMAP" id="MF_00183">
    <property type="entry name" value="DXP_reductoisom"/>
    <property type="match status" value="1"/>
</dbReference>
<keyword evidence="5 9" id="KW-0560">Oxidoreductase</keyword>
<comment type="cofactor">
    <cofactor evidence="9">
        <name>Mg(2+)</name>
        <dbReference type="ChEBI" id="CHEBI:18420"/>
    </cofactor>
    <cofactor evidence="9">
        <name>Mn(2+)</name>
        <dbReference type="ChEBI" id="CHEBI:29035"/>
    </cofactor>
</comment>
<comment type="pathway">
    <text evidence="1 9">Isoprenoid biosynthesis; isopentenyl diphosphate biosynthesis via DXP pathway; isopentenyl diphosphate from 1-deoxy-D-xylulose 5-phosphate: step 1/6.</text>
</comment>
<evidence type="ECO:0000259" key="10">
    <source>
        <dbReference type="Pfam" id="PF02670"/>
    </source>
</evidence>
<evidence type="ECO:0000256" key="4">
    <source>
        <dbReference type="ARBA" id="ARBA00022857"/>
    </source>
</evidence>
<proteinExistence type="inferred from homology"/>
<dbReference type="PIRSF" id="PIRSF006205">
    <property type="entry name" value="Dxp_reductismrs"/>
    <property type="match status" value="1"/>
</dbReference>
<feature type="binding site" evidence="9">
    <location>
        <position position="209"/>
    </location>
    <ligand>
        <name>NADPH</name>
        <dbReference type="ChEBI" id="CHEBI:57783"/>
    </ligand>
</feature>
<evidence type="ECO:0000256" key="9">
    <source>
        <dbReference type="HAMAP-Rule" id="MF_00183"/>
    </source>
</evidence>
<dbReference type="SUPFAM" id="SSF55347">
    <property type="entry name" value="Glyceraldehyde-3-phosphate dehydrogenase-like, C-terminal domain"/>
    <property type="match status" value="1"/>
</dbReference>
<feature type="binding site" evidence="9">
    <location>
        <position position="125"/>
    </location>
    <ligand>
        <name>NADPH</name>
        <dbReference type="ChEBI" id="CHEBI:57783"/>
    </ligand>
</feature>
<comment type="similarity">
    <text evidence="2 9">Belongs to the DXR family.</text>
</comment>
<evidence type="ECO:0000256" key="8">
    <source>
        <dbReference type="ARBA" id="ARBA00048543"/>
    </source>
</evidence>
<dbReference type="InterPro" id="IPR003821">
    <property type="entry name" value="DXP_reductoisomerase"/>
</dbReference>
<feature type="domain" description="1-deoxy-D-xylulose 5-phosphate reductoisomerase C-terminal" evidence="11">
    <location>
        <begin position="147"/>
        <end position="233"/>
    </location>
</feature>
<feature type="binding site" evidence="9">
    <location>
        <position position="225"/>
    </location>
    <ligand>
        <name>Mn(2+)</name>
        <dbReference type="ChEBI" id="CHEBI:29035"/>
    </ligand>
</feature>
<dbReference type="InterPro" id="IPR013644">
    <property type="entry name" value="DXP_reductoisomerase_C"/>
</dbReference>
<feature type="binding site" evidence="9">
    <location>
        <position position="14"/>
    </location>
    <ligand>
        <name>NADPH</name>
        <dbReference type="ChEBI" id="CHEBI:57783"/>
    </ligand>
</feature>
<dbReference type="GO" id="GO:0030145">
    <property type="term" value="F:manganese ion binding"/>
    <property type="evidence" value="ECO:0007669"/>
    <property type="project" value="TreeGrafter"/>
</dbReference>
<feature type="binding site" evidence="9">
    <location>
        <position position="203"/>
    </location>
    <ligand>
        <name>1-deoxy-D-xylulose 5-phosphate</name>
        <dbReference type="ChEBI" id="CHEBI:57792"/>
    </ligand>
</feature>
<dbReference type="PANTHER" id="PTHR30525:SF0">
    <property type="entry name" value="1-DEOXY-D-XYLULOSE 5-PHOSPHATE REDUCTOISOMERASE, CHLOROPLASTIC"/>
    <property type="match status" value="1"/>
</dbReference>
<protein>
    <recommendedName>
        <fullName evidence="9">1-deoxy-D-xylulose 5-phosphate reductoisomerase</fullName>
        <shortName evidence="9">DXP reductoisomerase</shortName>
        <ecNumber evidence="9">1.1.1.267</ecNumber>
    </recommendedName>
    <alternativeName>
        <fullName evidence="9">1-deoxyxylulose-5-phosphate reductoisomerase</fullName>
    </alternativeName>
    <alternativeName>
        <fullName evidence="9">2-C-methyl-D-erythritol 4-phosphate synthase</fullName>
    </alternativeName>
</protein>
<evidence type="ECO:0000256" key="2">
    <source>
        <dbReference type="ARBA" id="ARBA00006825"/>
    </source>
</evidence>
<dbReference type="GO" id="GO:0016853">
    <property type="term" value="F:isomerase activity"/>
    <property type="evidence" value="ECO:0007669"/>
    <property type="project" value="UniProtKB-KW"/>
</dbReference>
<dbReference type="Pfam" id="PF02670">
    <property type="entry name" value="DXP_reductoisom"/>
    <property type="match status" value="1"/>
</dbReference>
<sequence length="390" mass="42502">MDFVKQVTVLGSTGTIGRKTLAVIKANPERYGVFALAANTNLELLEQQCRLFKPQYAVLRDKSSALELATRLSDLTTTVFGGEDSLCDVASHTEVDIVMAAIVGAAGLKPTLEAVRGGKRVLLANKEALVMSGTLFISEVNRCQATLLPIDSEHNAIYQCLANGSKEYSSGVQRLILTGSGGPFLRLDASNMASVTPEEACAHPNWKMGRKISVDSATMLNKGLELLEAKLLFEVPASTIDIMIHPESIVHSMIEYKDGSIIAHLGNPDMRIPIAHGLAWPERISSSVSALDLSAKDLHFEDPDYAKFPCLAIAREIAEEPQSHFIALNAANEIAVELFLKELISFIDIPIIIQEVLEKTKAEEVNTIEAVLELDRKARELALERISQIT</sequence>
<dbReference type="PANTHER" id="PTHR30525">
    <property type="entry name" value="1-DEOXY-D-XYLULOSE 5-PHOSPHATE REDUCTOISOMERASE"/>
    <property type="match status" value="1"/>
</dbReference>
<feature type="domain" description="1-deoxy-D-xylulose 5-phosphate reductoisomerase N-terminal" evidence="10">
    <location>
        <begin position="7"/>
        <end position="133"/>
    </location>
</feature>
<dbReference type="InterPro" id="IPR036291">
    <property type="entry name" value="NAD(P)-bd_dom_sf"/>
</dbReference>
<keyword evidence="13" id="KW-0413">Isomerase</keyword>
<evidence type="ECO:0000313" key="14">
    <source>
        <dbReference type="Proteomes" id="UP000316199"/>
    </source>
</evidence>
<dbReference type="Pfam" id="PF13288">
    <property type="entry name" value="DXPR_C"/>
    <property type="match status" value="1"/>
</dbReference>
<dbReference type="Proteomes" id="UP000316199">
    <property type="component" value="Unassembled WGS sequence"/>
</dbReference>
<dbReference type="NCBIfam" id="NF009114">
    <property type="entry name" value="PRK12464.1"/>
    <property type="match status" value="1"/>
</dbReference>
<dbReference type="GO" id="GO:0070402">
    <property type="term" value="F:NADPH binding"/>
    <property type="evidence" value="ECO:0007669"/>
    <property type="project" value="InterPro"/>
</dbReference>
<comment type="caution">
    <text evidence="9">Lacks conserved residue(s) required for the propagation of feature annotation.</text>
</comment>
<comment type="caution">
    <text evidence="13">The sequence shown here is derived from an EMBL/GenBank/DDBJ whole genome shotgun (WGS) entry which is preliminary data.</text>
</comment>
<feature type="binding site" evidence="9">
    <location>
        <position position="216"/>
    </location>
    <ligand>
        <name>1-deoxy-D-xylulose 5-phosphate</name>
        <dbReference type="ChEBI" id="CHEBI:57792"/>
    </ligand>
</feature>
<gene>
    <name evidence="9" type="primary">dxr</name>
    <name evidence="13" type="ORF">EVA68_01970</name>
</gene>
<comment type="function">
    <text evidence="9">Catalyzes the NADPH-dependent rearrangement and reduction of 1-deoxy-D-xylulose-5-phosphate (DXP) to 2-C-methyl-D-erythritol 4-phosphate (MEP).</text>
</comment>
<feature type="domain" description="DXP reductoisomerase C-terminal" evidence="12">
    <location>
        <begin position="265"/>
        <end position="380"/>
    </location>
</feature>
<evidence type="ECO:0000256" key="7">
    <source>
        <dbReference type="ARBA" id="ARBA00023229"/>
    </source>
</evidence>
<feature type="binding site" evidence="9">
    <location>
        <position position="127"/>
    </location>
    <ligand>
        <name>NADPH</name>
        <dbReference type="ChEBI" id="CHEBI:57783"/>
    </ligand>
</feature>
<evidence type="ECO:0000256" key="1">
    <source>
        <dbReference type="ARBA" id="ARBA00005094"/>
    </source>
</evidence>
<dbReference type="EC" id="1.1.1.267" evidence="9"/>
<reference evidence="13 14" key="1">
    <citation type="submission" date="2019-02" db="EMBL/GenBank/DDBJ databases">
        <title>Prokaryotic population dynamics and viral predation in marine succession experiment using metagenomics: the confinement effect.</title>
        <authorList>
            <person name="Haro-Moreno J.M."/>
            <person name="Rodriguez-Valera F."/>
            <person name="Lopez-Perez M."/>
        </authorList>
    </citation>
    <scope>NUCLEOTIDE SEQUENCE [LARGE SCALE GENOMIC DNA]</scope>
    <source>
        <strain evidence="13">MED-G157</strain>
    </source>
</reference>
<dbReference type="Gene3D" id="3.40.50.720">
    <property type="entry name" value="NAD(P)-binding Rossmann-like Domain"/>
    <property type="match status" value="1"/>
</dbReference>
<name>A0A520S3Z8_9GAMM</name>
<organism evidence="13 14">
    <name type="scientific">OM182 bacterium</name>
    <dbReference type="NCBI Taxonomy" id="2510334"/>
    <lineage>
        <taxon>Bacteria</taxon>
        <taxon>Pseudomonadati</taxon>
        <taxon>Pseudomonadota</taxon>
        <taxon>Gammaproteobacteria</taxon>
        <taxon>OMG group</taxon>
        <taxon>OM182 clade</taxon>
    </lineage>
</organism>
<dbReference type="InterPro" id="IPR026877">
    <property type="entry name" value="DXPR_C"/>
</dbReference>
<evidence type="ECO:0000259" key="12">
    <source>
        <dbReference type="Pfam" id="PF13288"/>
    </source>
</evidence>
<dbReference type="SUPFAM" id="SSF51735">
    <property type="entry name" value="NAD(P)-binding Rossmann-fold domains"/>
    <property type="match status" value="1"/>
</dbReference>
<keyword evidence="6 9" id="KW-0464">Manganese</keyword>
<evidence type="ECO:0000259" key="11">
    <source>
        <dbReference type="Pfam" id="PF08436"/>
    </source>
</evidence>
<dbReference type="Gene3D" id="1.10.1740.10">
    <property type="match status" value="1"/>
</dbReference>
<dbReference type="GO" id="GO:0030604">
    <property type="term" value="F:1-deoxy-D-xylulose-5-phosphate reductoisomerase activity"/>
    <property type="evidence" value="ECO:0007669"/>
    <property type="project" value="UniProtKB-UniRule"/>
</dbReference>
<dbReference type="EMBL" id="SHAG01000004">
    <property type="protein sequence ID" value="RZO77198.1"/>
    <property type="molecule type" value="Genomic_DNA"/>
</dbReference>
<feature type="binding site" evidence="9">
    <location>
        <position position="126"/>
    </location>
    <ligand>
        <name>1-deoxy-D-xylulose 5-phosphate</name>
        <dbReference type="ChEBI" id="CHEBI:57792"/>
    </ligand>
</feature>
<feature type="binding site" evidence="9">
    <location>
        <position position="16"/>
    </location>
    <ligand>
        <name>NADPH</name>
        <dbReference type="ChEBI" id="CHEBI:57783"/>
    </ligand>
</feature>
<dbReference type="FunFam" id="3.40.50.720:FF:000045">
    <property type="entry name" value="1-deoxy-D-xylulose 5-phosphate reductoisomerase"/>
    <property type="match status" value="1"/>
</dbReference>
<feature type="binding site" evidence="9">
    <location>
        <position position="152"/>
    </location>
    <ligand>
        <name>1-deoxy-D-xylulose 5-phosphate</name>
        <dbReference type="ChEBI" id="CHEBI:57792"/>
    </ligand>
</feature>
<feature type="binding site" evidence="9">
    <location>
        <position position="151"/>
    </location>
    <ligand>
        <name>Mn(2+)</name>
        <dbReference type="ChEBI" id="CHEBI:29035"/>
    </ligand>
</feature>
<dbReference type="InterPro" id="IPR036169">
    <property type="entry name" value="DXPR_C_sf"/>
</dbReference>
<feature type="binding site" evidence="9">
    <location>
        <position position="153"/>
    </location>
    <ligand>
        <name>Mn(2+)</name>
        <dbReference type="ChEBI" id="CHEBI:29035"/>
    </ligand>
</feature>
<dbReference type="GO" id="GO:0051484">
    <property type="term" value="P:isopentenyl diphosphate biosynthetic process, methylerythritol 4-phosphate pathway involved in terpenoid biosynthetic process"/>
    <property type="evidence" value="ECO:0007669"/>
    <property type="project" value="UniProtKB-ARBA"/>
</dbReference>
<keyword evidence="3 9" id="KW-0479">Metal-binding</keyword>